<name>A0A318J8P6_9NEIS</name>
<dbReference type="OrthoDB" id="5676998at2"/>
<dbReference type="InterPro" id="IPR039437">
    <property type="entry name" value="FrzH/put_lumazine-bd"/>
</dbReference>
<dbReference type="InterPro" id="IPR032710">
    <property type="entry name" value="NTF2-like_dom_sf"/>
</dbReference>
<accession>A0A318J8P6</accession>
<dbReference type="EMBL" id="QJKC01000017">
    <property type="protein sequence ID" value="PXX42833.1"/>
    <property type="molecule type" value="Genomic_DNA"/>
</dbReference>
<reference evidence="1 2" key="1">
    <citation type="submission" date="2018-05" db="EMBL/GenBank/DDBJ databases">
        <title>Genomic Encyclopedia of Type Strains, Phase IV (KMG-IV): sequencing the most valuable type-strain genomes for metagenomic binning, comparative biology and taxonomic classification.</title>
        <authorList>
            <person name="Goeker M."/>
        </authorList>
    </citation>
    <scope>NUCLEOTIDE SEQUENCE [LARGE SCALE GENOMIC DNA]</scope>
    <source>
        <strain evidence="1 2">DSM 25134</strain>
    </source>
</reference>
<dbReference type="RefSeq" id="WP_059285526.1">
    <property type="nucleotide sequence ID" value="NZ_LNQU01000030.1"/>
</dbReference>
<keyword evidence="2" id="KW-1185">Reference proteome</keyword>
<proteinExistence type="predicted"/>
<dbReference type="SUPFAM" id="SSF54427">
    <property type="entry name" value="NTF2-like"/>
    <property type="match status" value="1"/>
</dbReference>
<dbReference type="Proteomes" id="UP000248395">
    <property type="component" value="Unassembled WGS sequence"/>
</dbReference>
<sequence length="123" mass="13752">MSCSSDLEQIRQALTAYYEALYYGRPEKLAEAFRPDAVLLGDVEGAESRLDQAQYRSLLQSRPAPHAQGAAYALQIGDIRLCGNAAMAELQTPLAGRVFTDYVSLFKHQGQWRIAFKLYSHPQ</sequence>
<evidence type="ECO:0000313" key="2">
    <source>
        <dbReference type="Proteomes" id="UP000248395"/>
    </source>
</evidence>
<gene>
    <name evidence="1" type="ORF">DFR38_11740</name>
</gene>
<comment type="caution">
    <text evidence="1">The sequence shown here is derived from an EMBL/GenBank/DDBJ whole genome shotgun (WGS) entry which is preliminary data.</text>
</comment>
<protein>
    <submittedName>
        <fullName evidence="1">Putative lumazine-binding protein</fullName>
    </submittedName>
</protein>
<dbReference type="AlphaFoldDB" id="A0A318J8P6"/>
<organism evidence="1 2">
    <name type="scientific">Aquitalea magnusonii</name>
    <dbReference type="NCBI Taxonomy" id="332411"/>
    <lineage>
        <taxon>Bacteria</taxon>
        <taxon>Pseudomonadati</taxon>
        <taxon>Pseudomonadota</taxon>
        <taxon>Betaproteobacteria</taxon>
        <taxon>Neisseriales</taxon>
        <taxon>Chromobacteriaceae</taxon>
        <taxon>Aquitalea</taxon>
    </lineage>
</organism>
<evidence type="ECO:0000313" key="1">
    <source>
        <dbReference type="EMBL" id="PXX42833.1"/>
    </source>
</evidence>
<dbReference type="Gene3D" id="3.10.450.50">
    <property type="match status" value="1"/>
</dbReference>
<dbReference type="Pfam" id="PF12893">
    <property type="entry name" value="Lumazine_bd_2"/>
    <property type="match status" value="1"/>
</dbReference>